<dbReference type="GO" id="GO:0005509">
    <property type="term" value="F:calcium ion binding"/>
    <property type="evidence" value="ECO:0007669"/>
    <property type="project" value="InterPro"/>
</dbReference>
<sequence>MVQVFLKGGPNRPQGKWMLVSGNRVGVNETGVYIHWNHHKRYFGIPRANASVALRHAVPEAVPHFTMAKEDGSLLSKVMTKLPTITDDMRHQVLHAAFVTADLNKNGTLSRPELGTMMRRVICYLKQVEIADLMESADANADHKIQYKEFVTWMKSSAPPNVKAALRQSLDKSEDVVKATFRLWDRNGDGLISKRELAGVLRKVCTTVKVTKEQLDALVAVMDTDHNGKVDYDEFVDFLFGGRRALQKA</sequence>
<dbReference type="AlphaFoldDB" id="A0A7S2MKB7"/>
<evidence type="ECO:0000313" key="4">
    <source>
        <dbReference type="EMBL" id="CAD9488427.1"/>
    </source>
</evidence>
<keyword evidence="1" id="KW-0677">Repeat</keyword>
<accession>A0A7S2MKB7</accession>
<dbReference type="InterPro" id="IPR050145">
    <property type="entry name" value="Centrin_CML-like"/>
</dbReference>
<evidence type="ECO:0000259" key="3">
    <source>
        <dbReference type="PROSITE" id="PS50222"/>
    </source>
</evidence>
<dbReference type="PROSITE" id="PS50222">
    <property type="entry name" value="EF_HAND_2"/>
    <property type="match status" value="4"/>
</dbReference>
<dbReference type="InterPro" id="IPR002048">
    <property type="entry name" value="EF_hand_dom"/>
</dbReference>
<dbReference type="SUPFAM" id="SSF47473">
    <property type="entry name" value="EF-hand"/>
    <property type="match status" value="1"/>
</dbReference>
<dbReference type="Gene3D" id="1.10.238.10">
    <property type="entry name" value="EF-hand"/>
    <property type="match status" value="2"/>
</dbReference>
<keyword evidence="2" id="KW-0106">Calcium</keyword>
<dbReference type="EMBL" id="HBGQ01072057">
    <property type="protein sequence ID" value="CAD9488427.1"/>
    <property type="molecule type" value="Transcribed_RNA"/>
</dbReference>
<feature type="domain" description="EF-hand" evidence="3">
    <location>
        <begin position="210"/>
        <end position="245"/>
    </location>
</feature>
<reference evidence="4" key="1">
    <citation type="submission" date="2021-01" db="EMBL/GenBank/DDBJ databases">
        <authorList>
            <person name="Corre E."/>
            <person name="Pelletier E."/>
            <person name="Niang G."/>
            <person name="Scheremetjew M."/>
            <person name="Finn R."/>
            <person name="Kale V."/>
            <person name="Holt S."/>
            <person name="Cochrane G."/>
            <person name="Meng A."/>
            <person name="Brown T."/>
            <person name="Cohen L."/>
        </authorList>
    </citation>
    <scope>NUCLEOTIDE SEQUENCE</scope>
    <source>
        <strain evidence="4">CCMP2222</strain>
    </source>
</reference>
<dbReference type="Pfam" id="PF13499">
    <property type="entry name" value="EF-hand_7"/>
    <property type="match status" value="2"/>
</dbReference>
<organism evidence="4">
    <name type="scientific">Alexandrium andersonii</name>
    <dbReference type="NCBI Taxonomy" id="327968"/>
    <lineage>
        <taxon>Eukaryota</taxon>
        <taxon>Sar</taxon>
        <taxon>Alveolata</taxon>
        <taxon>Dinophyceae</taxon>
        <taxon>Gonyaulacales</taxon>
        <taxon>Pyrocystaceae</taxon>
        <taxon>Alexandrium</taxon>
    </lineage>
</organism>
<proteinExistence type="predicted"/>
<dbReference type="InterPro" id="IPR011992">
    <property type="entry name" value="EF-hand-dom_pair"/>
</dbReference>
<name>A0A7S2MKB7_9DINO</name>
<dbReference type="InterPro" id="IPR018247">
    <property type="entry name" value="EF_Hand_1_Ca_BS"/>
</dbReference>
<dbReference type="CDD" id="cd00051">
    <property type="entry name" value="EFh"/>
    <property type="match status" value="2"/>
</dbReference>
<evidence type="ECO:0000256" key="2">
    <source>
        <dbReference type="ARBA" id="ARBA00022837"/>
    </source>
</evidence>
<dbReference type="PROSITE" id="PS00018">
    <property type="entry name" value="EF_HAND_1"/>
    <property type="match status" value="4"/>
</dbReference>
<dbReference type="FunFam" id="1.10.238.10:FF:000001">
    <property type="entry name" value="Calmodulin 1"/>
    <property type="match status" value="1"/>
</dbReference>
<evidence type="ECO:0000256" key="1">
    <source>
        <dbReference type="ARBA" id="ARBA00022737"/>
    </source>
</evidence>
<gene>
    <name evidence="4" type="ORF">AAND1436_LOCUS34606</name>
</gene>
<dbReference type="PANTHER" id="PTHR23050">
    <property type="entry name" value="CALCIUM BINDING PROTEIN"/>
    <property type="match status" value="1"/>
</dbReference>
<dbReference type="SMART" id="SM00054">
    <property type="entry name" value="EFh"/>
    <property type="match status" value="4"/>
</dbReference>
<feature type="domain" description="EF-hand" evidence="3">
    <location>
        <begin position="89"/>
        <end position="124"/>
    </location>
</feature>
<feature type="domain" description="EF-hand" evidence="3">
    <location>
        <begin position="125"/>
        <end position="160"/>
    </location>
</feature>
<protein>
    <recommendedName>
        <fullName evidence="3">EF-hand domain-containing protein</fullName>
    </recommendedName>
</protein>
<feature type="domain" description="EF-hand" evidence="3">
    <location>
        <begin position="172"/>
        <end position="207"/>
    </location>
</feature>